<proteinExistence type="predicted"/>
<feature type="coiled-coil region" evidence="1">
    <location>
        <begin position="73"/>
        <end position="135"/>
    </location>
</feature>
<dbReference type="AlphaFoldDB" id="A0A9N9NLH4"/>
<evidence type="ECO:0000256" key="2">
    <source>
        <dbReference type="SAM" id="MobiDB-lite"/>
    </source>
</evidence>
<dbReference type="EMBL" id="CAJVPS010037001">
    <property type="protein sequence ID" value="CAG8744445.1"/>
    <property type="molecule type" value="Genomic_DNA"/>
</dbReference>
<reference evidence="3" key="1">
    <citation type="submission" date="2021-06" db="EMBL/GenBank/DDBJ databases">
        <authorList>
            <person name="Kallberg Y."/>
            <person name="Tangrot J."/>
            <person name="Rosling A."/>
        </authorList>
    </citation>
    <scope>NUCLEOTIDE SEQUENCE</scope>
    <source>
        <strain evidence="3">FL130A</strain>
    </source>
</reference>
<name>A0A9N9NLH4_9GLOM</name>
<feature type="compositionally biased region" description="Polar residues" evidence="2">
    <location>
        <begin position="7"/>
        <end position="24"/>
    </location>
</feature>
<feature type="compositionally biased region" description="Basic and acidic residues" evidence="2">
    <location>
        <begin position="43"/>
        <end position="61"/>
    </location>
</feature>
<feature type="compositionally biased region" description="Pro residues" evidence="2">
    <location>
        <begin position="29"/>
        <end position="38"/>
    </location>
</feature>
<evidence type="ECO:0000313" key="4">
    <source>
        <dbReference type="Proteomes" id="UP000789508"/>
    </source>
</evidence>
<feature type="region of interest" description="Disordered" evidence="2">
    <location>
        <begin position="1"/>
        <end position="61"/>
    </location>
</feature>
<dbReference type="OrthoDB" id="10569419at2759"/>
<sequence>QAGTGTGNREQAGTGTGNREQAGTGTEPDQPPQKPKPTPEQVNEAKNELSKAVNSDKKEDLVSALNKVSDTVKNSLDEDLKKEKEKVEDKLGQVDPNDATEVKKIRTEVLNDGGLKALEKLISEVEQAIKSGDKKKIEAKVKKLRQFTEDTTDEYAQNAYRLKKTKVQELFEKTKNYSTQNSENKKGFFRMDNPLM</sequence>
<dbReference type="Proteomes" id="UP000789508">
    <property type="component" value="Unassembled WGS sequence"/>
</dbReference>
<feature type="region of interest" description="Disordered" evidence="2">
    <location>
        <begin position="176"/>
        <end position="196"/>
    </location>
</feature>
<comment type="caution">
    <text evidence="3">The sequence shown here is derived from an EMBL/GenBank/DDBJ whole genome shotgun (WGS) entry which is preliminary data.</text>
</comment>
<accession>A0A9N9NLH4</accession>
<evidence type="ECO:0000313" key="3">
    <source>
        <dbReference type="EMBL" id="CAG8744445.1"/>
    </source>
</evidence>
<feature type="non-terminal residue" evidence="3">
    <location>
        <position position="1"/>
    </location>
</feature>
<keyword evidence="4" id="KW-1185">Reference proteome</keyword>
<evidence type="ECO:0000256" key="1">
    <source>
        <dbReference type="SAM" id="Coils"/>
    </source>
</evidence>
<keyword evidence="1" id="KW-0175">Coiled coil</keyword>
<organism evidence="3 4">
    <name type="scientific">Ambispora leptoticha</name>
    <dbReference type="NCBI Taxonomy" id="144679"/>
    <lineage>
        <taxon>Eukaryota</taxon>
        <taxon>Fungi</taxon>
        <taxon>Fungi incertae sedis</taxon>
        <taxon>Mucoromycota</taxon>
        <taxon>Glomeromycotina</taxon>
        <taxon>Glomeromycetes</taxon>
        <taxon>Archaeosporales</taxon>
        <taxon>Ambisporaceae</taxon>
        <taxon>Ambispora</taxon>
    </lineage>
</organism>
<protein>
    <submittedName>
        <fullName evidence="3">12472_t:CDS:1</fullName>
    </submittedName>
</protein>
<gene>
    <name evidence="3" type="ORF">ALEPTO_LOCUS13081</name>
</gene>